<evidence type="ECO:0000313" key="2">
    <source>
        <dbReference type="EMBL" id="KAA0054611.1"/>
    </source>
</evidence>
<sequence>MSTTIYNVGPCYPQLIKEFIVNLPLEFNNASSPDYQTVHIQGLKFKISPTVINGFLGNTVKSNSTLSHPSNDVLASVLFEGTLSIWPVNGILVVSLSIKYVILHKIDIANWFPSLHASSVFVTFGTFLYQVYNDDTVDVGLFIYNQLLRHVETFGVIIPIPLPRFFSSLLVHLNAKILTPNDAHGPDPKTLSLSYRLFSRKSCS</sequence>
<name>A0A5A7UM44_CUCMM</name>
<evidence type="ECO:0000313" key="3">
    <source>
        <dbReference type="EMBL" id="TYK27574.1"/>
    </source>
</evidence>
<dbReference type="EMBL" id="SSTD01002678">
    <property type="protein sequence ID" value="TYK27574.1"/>
    <property type="molecule type" value="Genomic_DNA"/>
</dbReference>
<dbReference type="OrthoDB" id="10675802at2759"/>
<dbReference type="InterPro" id="IPR046796">
    <property type="entry name" value="Transposase_32_dom"/>
</dbReference>
<organism evidence="2 4">
    <name type="scientific">Cucumis melo var. makuwa</name>
    <name type="common">Oriental melon</name>
    <dbReference type="NCBI Taxonomy" id="1194695"/>
    <lineage>
        <taxon>Eukaryota</taxon>
        <taxon>Viridiplantae</taxon>
        <taxon>Streptophyta</taxon>
        <taxon>Embryophyta</taxon>
        <taxon>Tracheophyta</taxon>
        <taxon>Spermatophyta</taxon>
        <taxon>Magnoliopsida</taxon>
        <taxon>eudicotyledons</taxon>
        <taxon>Gunneridae</taxon>
        <taxon>Pentapetalae</taxon>
        <taxon>rosids</taxon>
        <taxon>fabids</taxon>
        <taxon>Cucurbitales</taxon>
        <taxon>Cucurbitaceae</taxon>
        <taxon>Benincaseae</taxon>
        <taxon>Cucumis</taxon>
    </lineage>
</organism>
<proteinExistence type="predicted"/>
<dbReference type="Proteomes" id="UP000321393">
    <property type="component" value="Unassembled WGS sequence"/>
</dbReference>
<protein>
    <recommendedName>
        <fullName evidence="1">Putative plant transposon protein domain-containing protein</fullName>
    </recommendedName>
</protein>
<gene>
    <name evidence="3" type="ORF">E5676_scaffold22G00480</name>
    <name evidence="2" type="ORF">E6C27_scaffold24G004120</name>
</gene>
<dbReference type="Proteomes" id="UP000321947">
    <property type="component" value="Unassembled WGS sequence"/>
</dbReference>
<dbReference type="Pfam" id="PF20167">
    <property type="entry name" value="Transposase_32"/>
    <property type="match status" value="1"/>
</dbReference>
<evidence type="ECO:0000259" key="1">
    <source>
        <dbReference type="Pfam" id="PF20167"/>
    </source>
</evidence>
<dbReference type="AlphaFoldDB" id="A0A5A7UM44"/>
<reference evidence="4 5" key="1">
    <citation type="submission" date="2019-08" db="EMBL/GenBank/DDBJ databases">
        <title>Draft genome sequences of two oriental melons (Cucumis melo L. var makuwa).</title>
        <authorList>
            <person name="Kwon S.-Y."/>
        </authorList>
    </citation>
    <scope>NUCLEOTIDE SEQUENCE [LARGE SCALE GENOMIC DNA]</scope>
    <source>
        <strain evidence="5">cv. Chang Bougi</strain>
        <strain evidence="4">cv. SW 3</strain>
        <tissue evidence="2">Leaf</tissue>
    </source>
</reference>
<evidence type="ECO:0000313" key="4">
    <source>
        <dbReference type="Proteomes" id="UP000321393"/>
    </source>
</evidence>
<feature type="domain" description="Putative plant transposon protein" evidence="1">
    <location>
        <begin position="7"/>
        <end position="170"/>
    </location>
</feature>
<comment type="caution">
    <text evidence="2">The sequence shown here is derived from an EMBL/GenBank/DDBJ whole genome shotgun (WGS) entry which is preliminary data.</text>
</comment>
<dbReference type="EMBL" id="SSTE01008830">
    <property type="protein sequence ID" value="KAA0054611.1"/>
    <property type="molecule type" value="Genomic_DNA"/>
</dbReference>
<evidence type="ECO:0000313" key="5">
    <source>
        <dbReference type="Proteomes" id="UP000321947"/>
    </source>
</evidence>
<accession>A0A5A7UM44</accession>